<dbReference type="AlphaFoldDB" id="A0A1Q9CTL1"/>
<accession>A0A1Q9CTL1</accession>
<evidence type="ECO:0000313" key="2">
    <source>
        <dbReference type="EMBL" id="OLP86217.1"/>
    </source>
</evidence>
<feature type="region of interest" description="Disordered" evidence="1">
    <location>
        <begin position="660"/>
        <end position="683"/>
    </location>
</feature>
<protein>
    <submittedName>
        <fullName evidence="2">Uncharacterized protein</fullName>
    </submittedName>
</protein>
<sequence>MDVAERCHGLELKHLSGVCGKLFENTGKAKAPFDLTAGEDLTEAQKKNKLLGPGTLCEGCPQYPPLNHEVFEDPEHIALVHRVSAAIASPDAYAKLSTTVFQKFALQLVAFLQEQAVVVFLFPCLLQVLEYLQIPTQHLSLPPGSCHEAGGCASMVTVVSMVRFWTVLRREMQFSRRPETLLGRISLEVFQAVLVKVLRRIRDSYCVRVGRGQMVTQNRKQLEEEYEALEDFGVLTGRGYLSSDLVQGYQVQRELKESTEVVALAASKAAAAHCVDALEKVCAMTLVDRRVLVLYDVPGAALWHERLVLQHAAGEDYAVVTPDRDIFIETLSLVNDDLKGLRLLSVGGALPIGLRGGSVYRLPAFTVAEIAGFKARAAVVVAAELAAAGVAAAAPAAAPAADLGADRAAGAGREPGAAADPEDLCWVAAEAAGGLKYGDLVQGVNEAAVDGAKAVHVTAAGTRVFVACIRSRDRAAFLRIPGGWDHRIVERVGDECGRSEAPLKDVVKLCSEVPVQWGLSGPRTARWCLQYLIVEGLGLEGHHERVRQLCKVDSSAWGIQEHWQLSNVIKHSLQTDQLNCCNLLSLEVMFRRLQTIEYAYSEKAKESESRAVGGRLSLEEQQTFGGTTRLASTLMVCPELLDHVKAEVERDASLAKNLRKAREERELARRNAKKGGKAGDDGQ</sequence>
<gene>
    <name evidence="2" type="ORF">AK812_SmicGene32704</name>
</gene>
<comment type="caution">
    <text evidence="2">The sequence shown here is derived from an EMBL/GenBank/DDBJ whole genome shotgun (WGS) entry which is preliminary data.</text>
</comment>
<evidence type="ECO:0000313" key="3">
    <source>
        <dbReference type="Proteomes" id="UP000186817"/>
    </source>
</evidence>
<name>A0A1Q9CTL1_SYMMI</name>
<dbReference type="EMBL" id="LSRX01000928">
    <property type="protein sequence ID" value="OLP86217.1"/>
    <property type="molecule type" value="Genomic_DNA"/>
</dbReference>
<evidence type="ECO:0000256" key="1">
    <source>
        <dbReference type="SAM" id="MobiDB-lite"/>
    </source>
</evidence>
<dbReference type="OrthoDB" id="415614at2759"/>
<organism evidence="2 3">
    <name type="scientific">Symbiodinium microadriaticum</name>
    <name type="common">Dinoflagellate</name>
    <name type="synonym">Zooxanthella microadriatica</name>
    <dbReference type="NCBI Taxonomy" id="2951"/>
    <lineage>
        <taxon>Eukaryota</taxon>
        <taxon>Sar</taxon>
        <taxon>Alveolata</taxon>
        <taxon>Dinophyceae</taxon>
        <taxon>Suessiales</taxon>
        <taxon>Symbiodiniaceae</taxon>
        <taxon>Symbiodinium</taxon>
    </lineage>
</organism>
<reference evidence="2 3" key="1">
    <citation type="submission" date="2016-02" db="EMBL/GenBank/DDBJ databases">
        <title>Genome analysis of coral dinoflagellate symbionts highlights evolutionary adaptations to a symbiotic lifestyle.</title>
        <authorList>
            <person name="Aranda M."/>
            <person name="Li Y."/>
            <person name="Liew Y.J."/>
            <person name="Baumgarten S."/>
            <person name="Simakov O."/>
            <person name="Wilson M."/>
            <person name="Piel J."/>
            <person name="Ashoor H."/>
            <person name="Bougouffa S."/>
            <person name="Bajic V.B."/>
            <person name="Ryu T."/>
            <person name="Ravasi T."/>
            <person name="Bayer T."/>
            <person name="Micklem G."/>
            <person name="Kim H."/>
            <person name="Bhak J."/>
            <person name="Lajeunesse T.C."/>
            <person name="Voolstra C.R."/>
        </authorList>
    </citation>
    <scope>NUCLEOTIDE SEQUENCE [LARGE SCALE GENOMIC DNA]</scope>
    <source>
        <strain evidence="2 3">CCMP2467</strain>
    </source>
</reference>
<feature type="compositionally biased region" description="Basic and acidic residues" evidence="1">
    <location>
        <begin position="660"/>
        <end position="669"/>
    </location>
</feature>
<dbReference type="Proteomes" id="UP000186817">
    <property type="component" value="Unassembled WGS sequence"/>
</dbReference>
<keyword evidence="3" id="KW-1185">Reference proteome</keyword>
<proteinExistence type="predicted"/>